<feature type="region of interest" description="Disordered" evidence="1">
    <location>
        <begin position="524"/>
        <end position="562"/>
    </location>
</feature>
<feature type="compositionally biased region" description="Basic and acidic residues" evidence="1">
    <location>
        <begin position="1026"/>
        <end position="1035"/>
    </location>
</feature>
<sequence>MLQNNIYVDIPPEPLYFHCMISLSRVNCYFLMHDSCVEWTLRYHLSGEEDLFFHGKCSSRLGKSPQCVDVNDEDHSYRNLMRKCRDSHREEIETTCPLSDAVRDEVYWVQLEGRSPYGMSSFAYNVTTNITIERLGPLRNFRVESTTSTSVTLTWYFPNNPAHYSEGISCNIIYYTNDNTTQNQTKLWKTGKNVRYSLNNLEPYRNHTVEVSCRFSASRYWSKSSSVKCTTEQDVPIYGPNATLTSYTVYQNINRTYTVTLYIKPPHVDTINGILQGYELQLFSLPNSNDNVTVLRYAVSSTLIIENVPPGTKELYTNITSLTVAGRSRNSLQLNISMEPNEDIFRVEAVSVNEYPDHHHFLVSIRHNTLASSDNIDITYIYHWCQTNASDYDCNDRKIIKCLANYDFAYSIQTQRTIVVKRLSSQKYSWVFGASIALPVPREGLRWETCTLPYGWSNNSTTYSTENKDRLLGLLVLAGLVIPLIMIGVYIWKKYRHYCNAYDIELPEIENEDYGLRTTHLTLKHQPIGDEPSDQHEKDNSETKEIGNSEYSRLHPDDIEGRDVLSKKESSTFMGLDIDKDNVDGEITCREKYDKGEERGQKEINHLNEHVKHLSEWTVCQIQEGESNTNNLSNYEDVIPGETPRAAPSTPRMREGKTNKLRRTTDDFERLDLKSMKMTHVCLTRQPSDDIPADQWGTEKFETGEIDGNTGYSRLHHVYTAISVDNATVSDQEPCPIVGFDRDIKCLSSENAVQDNGQEQKQNNQRNNVSHYVLTIPGDTHRAVRGTPGKQSVEDYRHHSATDEFGLSGLETENSDLCKEHASLTCQHNDDKTEIQFGTGIREPNEIRNTDEFRLLPAEDPVTRHASDKHLNLTKNFDKDMNSSVRKIVSSENDEHEEQNDKNISDDFNNCSKNHSECASNQEHDLKQEKDNKKSNMSNYVLTIPGDTHRTVRDTPGKHSVNEYRHYSVTDGFGLSGRKSVSVLLENGDLCKEHVSLTCQPSNDKADIQLGTRIVEPNEITNADNSRLHPGEDPITRTSETVSDKHHNLTKNFDKDMDNSVREVVSSENDKHEEQNDDNISDDFNKCSKNYSECTSSQEHDLKQEKDNKRNNMSNYVQHVPGDTARAATRTDHNNCQVHVEES</sequence>
<keyword evidence="2" id="KW-1133">Transmembrane helix</keyword>
<keyword evidence="4" id="KW-0675">Receptor</keyword>
<feature type="transmembrane region" description="Helical" evidence="2">
    <location>
        <begin position="471"/>
        <end position="492"/>
    </location>
</feature>
<organism evidence="4 5">
    <name type="scientific">Mizuhopecten yessoensis</name>
    <name type="common">Japanese scallop</name>
    <name type="synonym">Patinopecten yessoensis</name>
    <dbReference type="NCBI Taxonomy" id="6573"/>
    <lineage>
        <taxon>Eukaryota</taxon>
        <taxon>Metazoa</taxon>
        <taxon>Spiralia</taxon>
        <taxon>Lophotrochozoa</taxon>
        <taxon>Mollusca</taxon>
        <taxon>Bivalvia</taxon>
        <taxon>Autobranchia</taxon>
        <taxon>Pteriomorphia</taxon>
        <taxon>Pectinida</taxon>
        <taxon>Pectinoidea</taxon>
        <taxon>Pectinidae</taxon>
        <taxon>Mizuhopecten</taxon>
    </lineage>
</organism>
<feature type="compositionally biased region" description="Basic and acidic residues" evidence="1">
    <location>
        <begin position="1042"/>
        <end position="1061"/>
    </location>
</feature>
<evidence type="ECO:0000313" key="4">
    <source>
        <dbReference type="EMBL" id="OWF39915.1"/>
    </source>
</evidence>
<keyword evidence="2" id="KW-0812">Transmembrane</keyword>
<dbReference type="PROSITE" id="PS50853">
    <property type="entry name" value="FN3"/>
    <property type="match status" value="1"/>
</dbReference>
<reference evidence="4 5" key="1">
    <citation type="journal article" date="2017" name="Nat. Ecol. Evol.">
        <title>Scallop genome provides insights into evolution of bilaterian karyotype and development.</title>
        <authorList>
            <person name="Wang S."/>
            <person name="Zhang J."/>
            <person name="Jiao W."/>
            <person name="Li J."/>
            <person name="Xun X."/>
            <person name="Sun Y."/>
            <person name="Guo X."/>
            <person name="Huan P."/>
            <person name="Dong B."/>
            <person name="Zhang L."/>
            <person name="Hu X."/>
            <person name="Sun X."/>
            <person name="Wang J."/>
            <person name="Zhao C."/>
            <person name="Wang Y."/>
            <person name="Wang D."/>
            <person name="Huang X."/>
            <person name="Wang R."/>
            <person name="Lv J."/>
            <person name="Li Y."/>
            <person name="Zhang Z."/>
            <person name="Liu B."/>
            <person name="Lu W."/>
            <person name="Hui Y."/>
            <person name="Liang J."/>
            <person name="Zhou Z."/>
            <person name="Hou R."/>
            <person name="Li X."/>
            <person name="Liu Y."/>
            <person name="Li H."/>
            <person name="Ning X."/>
            <person name="Lin Y."/>
            <person name="Zhao L."/>
            <person name="Xing Q."/>
            <person name="Dou J."/>
            <person name="Li Y."/>
            <person name="Mao J."/>
            <person name="Guo H."/>
            <person name="Dou H."/>
            <person name="Li T."/>
            <person name="Mu C."/>
            <person name="Jiang W."/>
            <person name="Fu Q."/>
            <person name="Fu X."/>
            <person name="Miao Y."/>
            <person name="Liu J."/>
            <person name="Yu Q."/>
            <person name="Li R."/>
            <person name="Liao H."/>
            <person name="Li X."/>
            <person name="Kong Y."/>
            <person name="Jiang Z."/>
            <person name="Chourrout D."/>
            <person name="Li R."/>
            <person name="Bao Z."/>
        </authorList>
    </citation>
    <scope>NUCLEOTIDE SEQUENCE [LARGE SCALE GENOMIC DNA]</scope>
    <source>
        <strain evidence="4 5">PY_sf001</strain>
    </source>
</reference>
<evidence type="ECO:0000313" key="5">
    <source>
        <dbReference type="Proteomes" id="UP000242188"/>
    </source>
</evidence>
<feature type="domain" description="Fibronectin type-III" evidence="3">
    <location>
        <begin position="137"/>
        <end position="234"/>
    </location>
</feature>
<name>A0A210PTY1_MIZYE</name>
<evidence type="ECO:0000259" key="3">
    <source>
        <dbReference type="PROSITE" id="PS50853"/>
    </source>
</evidence>
<gene>
    <name evidence="4" type="ORF">KP79_PYT04252</name>
</gene>
<dbReference type="Gene3D" id="2.60.40.10">
    <property type="entry name" value="Immunoglobulins"/>
    <property type="match status" value="1"/>
</dbReference>
<dbReference type="SUPFAM" id="SSF49265">
    <property type="entry name" value="Fibronectin type III"/>
    <property type="match status" value="1"/>
</dbReference>
<keyword evidence="5" id="KW-1185">Reference proteome</keyword>
<dbReference type="AlphaFoldDB" id="A0A210PTY1"/>
<protein>
    <submittedName>
        <fullName evidence="4">Leukemia inhibitory factor receptor</fullName>
    </submittedName>
</protein>
<dbReference type="InterPro" id="IPR013783">
    <property type="entry name" value="Ig-like_fold"/>
</dbReference>
<evidence type="ECO:0000256" key="2">
    <source>
        <dbReference type="SAM" id="Phobius"/>
    </source>
</evidence>
<feature type="compositionally biased region" description="Basic and acidic residues" evidence="1">
    <location>
        <begin position="922"/>
        <end position="934"/>
    </location>
</feature>
<proteinExistence type="predicted"/>
<feature type="region of interest" description="Disordered" evidence="1">
    <location>
        <begin position="890"/>
        <end position="938"/>
    </location>
</feature>
<dbReference type="Proteomes" id="UP000242188">
    <property type="component" value="Unassembled WGS sequence"/>
</dbReference>
<feature type="region of interest" description="Disordered" evidence="1">
    <location>
        <begin position="1022"/>
        <end position="1115"/>
    </location>
</feature>
<dbReference type="InterPro" id="IPR003961">
    <property type="entry name" value="FN3_dom"/>
</dbReference>
<evidence type="ECO:0000256" key="1">
    <source>
        <dbReference type="SAM" id="MobiDB-lite"/>
    </source>
</evidence>
<feature type="compositionally biased region" description="Polar residues" evidence="1">
    <location>
        <begin position="1087"/>
        <end position="1097"/>
    </location>
</feature>
<keyword evidence="2" id="KW-0472">Membrane</keyword>
<feature type="compositionally biased region" description="Basic and acidic residues" evidence="1">
    <location>
        <begin position="1098"/>
        <end position="1110"/>
    </location>
</feature>
<dbReference type="OrthoDB" id="10524119at2759"/>
<dbReference type="InterPro" id="IPR036116">
    <property type="entry name" value="FN3_sf"/>
</dbReference>
<feature type="compositionally biased region" description="Basic and acidic residues" evidence="1">
    <location>
        <begin position="533"/>
        <end position="562"/>
    </location>
</feature>
<dbReference type="EMBL" id="NEDP02005494">
    <property type="protein sequence ID" value="OWF39915.1"/>
    <property type="molecule type" value="Genomic_DNA"/>
</dbReference>
<accession>A0A210PTY1</accession>
<feature type="compositionally biased region" description="Polar residues" evidence="1">
    <location>
        <begin position="906"/>
        <end position="921"/>
    </location>
</feature>
<dbReference type="SMART" id="SM00060">
    <property type="entry name" value="FN3"/>
    <property type="match status" value="1"/>
</dbReference>
<comment type="caution">
    <text evidence="4">The sequence shown here is derived from an EMBL/GenBank/DDBJ whole genome shotgun (WGS) entry which is preliminary data.</text>
</comment>